<feature type="compositionally biased region" description="Polar residues" evidence="1">
    <location>
        <begin position="71"/>
        <end position="87"/>
    </location>
</feature>
<protein>
    <recommendedName>
        <fullName evidence="5">RGS domain-containing protein</fullName>
    </recommendedName>
</protein>
<name>A0A9P7XSG3_9FUNG</name>
<organism evidence="3 4">
    <name type="scientific">Linnemannia hyalina</name>
    <dbReference type="NCBI Taxonomy" id="64524"/>
    <lineage>
        <taxon>Eukaryota</taxon>
        <taxon>Fungi</taxon>
        <taxon>Fungi incertae sedis</taxon>
        <taxon>Mucoromycota</taxon>
        <taxon>Mortierellomycotina</taxon>
        <taxon>Mortierellomycetes</taxon>
        <taxon>Mortierellales</taxon>
        <taxon>Mortierellaceae</taxon>
        <taxon>Linnemannia</taxon>
    </lineage>
</organism>
<feature type="compositionally biased region" description="Polar residues" evidence="1">
    <location>
        <begin position="27"/>
        <end position="44"/>
    </location>
</feature>
<feature type="compositionally biased region" description="Basic and acidic residues" evidence="1">
    <location>
        <begin position="506"/>
        <end position="518"/>
    </location>
</feature>
<comment type="caution">
    <text evidence="3">The sequence shown here is derived from an EMBL/GenBank/DDBJ whole genome shotgun (WGS) entry which is preliminary data.</text>
</comment>
<feature type="compositionally biased region" description="Polar residues" evidence="1">
    <location>
        <begin position="116"/>
        <end position="131"/>
    </location>
</feature>
<evidence type="ECO:0000256" key="2">
    <source>
        <dbReference type="SAM" id="Phobius"/>
    </source>
</evidence>
<feature type="compositionally biased region" description="Basic and acidic residues" evidence="1">
    <location>
        <begin position="189"/>
        <end position="200"/>
    </location>
</feature>
<keyword evidence="2" id="KW-1133">Transmembrane helix</keyword>
<dbReference type="Proteomes" id="UP000707451">
    <property type="component" value="Unassembled WGS sequence"/>
</dbReference>
<sequence length="1195" mass="131870">MDGAGFQGMPKFALTPAEEALIPRPHSSASQVATAVPSTYTRKGSSSAASSPLHSRHHHRPQYQRKHNDNSGDTNHPYSPASPLTSDNSQNSPTHPSSSSHAFVGRGSLDSYPHRGSTTQLSQSHQESWESSVRVDSPEPMTDSDDSYHASKDIPYKPRRSTTQGFFGSRRRSAIANSNSNYKNTAEGLSRKSLELDRPNRNSQDSPEGSSSQPAKTKPTGQNDISDEERQEPRRSRSGWRPSLSLIRQESSSFSVPVLHPPRVYLQNDQRRVDDMTSPVLEKRTRYPLSYDDFEAFLRRQRAVEYLNFWTDVTAHEQLCRTFDVSERRFKRELQLEDRAFARDRRRQTLDAAFENGRFSPDPGTVRAGMLGEGHTTDAQGLNSSNLYITSRSSLQLPLNDHLSFPLETRRYGLQDSASPFLPMPPSLAQRRGSEQRPMGAYNRLLTGAGGRRTSLEKSRCSLDEFPIAEQEGGDSSASTPSVPRIRTRGSIDAFGNSRLVGRRPSATEDHIHHRPSERPAVSSPLNPTRPALPEHTAQAEIDQLTRAVEDSIHFSLGQSQTEMAASVPQASVQSLRIVEPVLGRRPSVANFEGGHGSLLPPLAIRRSGESAYAPSFYSTAHDGRAMLAQSFRTISVEDLEESVSRIYRKYLIQLRTMSMAAEEEAAAAAAASKKVSGNNPVETSIRNSLEKSFTPGWDGYAEQVISEWNEKWRRRDSNVRRARRSSARKSVSGRGASTPRHGIDHDPTRTAGATTLGGGVKLPGSSEKGPLDHDSQGNDSQDTEHTPNSAKRPNLKRETTSTGITAFLSRLLRTETTVVELPTLTINMTTVEEGYDYETDGSGDEEDDEYDSDDEQEEDDDMEAIQRRTTETKNVLQLDIKAPEPLFKKYQSYEPASPSNVTDENYTNTANGSLAGDRAVSETGTHDSAIPLQSLFARPSIDTTRRSLAPLVSTDALTPVTVASPQTPTPAPALAQGMATTSTAKDVPRSSIAGSSNVAASAIAAAFYLPLDCRQRIHSQVQQEGRTDAPHLFGPAKNFVVDVVLREHYYPLFLEYVKAQNLGLLHESHINNRIKRHGQIWLGAALWAVVVAVQITLVMMAWGGWRSPWVWVVGIVGGYPGSVFLATGLTKFSPILGLVGKIAEDKRVVRFRRTLESSIVKLHRKRALWMMFNIVVCSSAVTVAFAAFPQRKQQ</sequence>
<keyword evidence="2" id="KW-0812">Transmembrane</keyword>
<feature type="compositionally biased region" description="Low complexity" evidence="1">
    <location>
        <begin position="729"/>
        <end position="738"/>
    </location>
</feature>
<feature type="region of interest" description="Disordered" evidence="1">
    <location>
        <begin position="831"/>
        <end position="861"/>
    </location>
</feature>
<feature type="region of interest" description="Disordered" evidence="1">
    <location>
        <begin position="17"/>
        <end position="242"/>
    </location>
</feature>
<evidence type="ECO:0008006" key="5">
    <source>
        <dbReference type="Google" id="ProtNLM"/>
    </source>
</evidence>
<feature type="transmembrane region" description="Helical" evidence="2">
    <location>
        <begin position="1110"/>
        <end position="1130"/>
    </location>
</feature>
<feature type="compositionally biased region" description="Basic and acidic residues" evidence="1">
    <location>
        <begin position="146"/>
        <end position="156"/>
    </location>
</feature>
<keyword evidence="2" id="KW-0472">Membrane</keyword>
<evidence type="ECO:0000313" key="3">
    <source>
        <dbReference type="EMBL" id="KAG9064891.1"/>
    </source>
</evidence>
<proteinExistence type="predicted"/>
<evidence type="ECO:0000256" key="1">
    <source>
        <dbReference type="SAM" id="MobiDB-lite"/>
    </source>
</evidence>
<feature type="compositionally biased region" description="Basic residues" evidence="1">
    <location>
        <begin position="54"/>
        <end position="65"/>
    </location>
</feature>
<feature type="transmembrane region" description="Helical" evidence="2">
    <location>
        <begin position="1081"/>
        <end position="1104"/>
    </location>
</feature>
<dbReference type="OrthoDB" id="5584247at2759"/>
<feature type="compositionally biased region" description="Polar residues" evidence="1">
    <location>
        <begin position="898"/>
        <end position="913"/>
    </location>
</feature>
<feature type="region of interest" description="Disordered" evidence="1">
    <location>
        <begin position="502"/>
        <end position="533"/>
    </location>
</feature>
<feature type="transmembrane region" description="Helical" evidence="2">
    <location>
        <begin position="1168"/>
        <end position="1189"/>
    </location>
</feature>
<keyword evidence="4" id="KW-1185">Reference proteome</keyword>
<evidence type="ECO:0000313" key="4">
    <source>
        <dbReference type="Proteomes" id="UP000707451"/>
    </source>
</evidence>
<feature type="compositionally biased region" description="Acidic residues" evidence="1">
    <location>
        <begin position="834"/>
        <end position="861"/>
    </location>
</feature>
<reference evidence="3" key="1">
    <citation type="submission" date="2021-06" db="EMBL/GenBank/DDBJ databases">
        <title>Genome Sequence of Mortierella hyaline Strain SCG-10, a Cold-Adapted, Nitrate-Reducing Fungus Isolated from Soil in Minnesota, USA.</title>
        <authorList>
            <person name="Aldossari N."/>
        </authorList>
    </citation>
    <scope>NUCLEOTIDE SEQUENCE</scope>
    <source>
        <strain evidence="3">SCG-10</strain>
    </source>
</reference>
<feature type="region of interest" description="Disordered" evidence="1">
    <location>
        <begin position="894"/>
        <end position="927"/>
    </location>
</feature>
<gene>
    <name evidence="3" type="ORF">KI688_003153</name>
</gene>
<accession>A0A9P7XSG3</accession>
<dbReference type="EMBL" id="JAHRHY010000013">
    <property type="protein sequence ID" value="KAG9064891.1"/>
    <property type="molecule type" value="Genomic_DNA"/>
</dbReference>
<feature type="compositionally biased region" description="Low complexity" evidence="1">
    <location>
        <begin position="88"/>
        <end position="101"/>
    </location>
</feature>
<dbReference type="AlphaFoldDB" id="A0A9P7XSG3"/>
<feature type="region of interest" description="Disordered" evidence="1">
    <location>
        <begin position="715"/>
        <end position="802"/>
    </location>
</feature>
<feature type="compositionally biased region" description="Polar residues" evidence="1">
    <location>
        <begin position="201"/>
        <end position="224"/>
    </location>
</feature>